<dbReference type="Proteomes" id="UP000887043">
    <property type="component" value="Unassembled WGS sequence"/>
</dbReference>
<protein>
    <recommendedName>
        <fullName evidence="3">DUF1565 domain-containing protein</fullName>
    </recommendedName>
</protein>
<name>A0AA37I4T7_SEGBR</name>
<dbReference type="InterPro" id="IPR012334">
    <property type="entry name" value="Pectin_lyas_fold"/>
</dbReference>
<evidence type="ECO:0008006" key="3">
    <source>
        <dbReference type="Google" id="ProtNLM"/>
    </source>
</evidence>
<dbReference type="EMBL" id="BPTR01000001">
    <property type="protein sequence ID" value="GJG29025.1"/>
    <property type="molecule type" value="Genomic_DNA"/>
</dbReference>
<evidence type="ECO:0000313" key="1">
    <source>
        <dbReference type="EMBL" id="GJG29025.1"/>
    </source>
</evidence>
<organism evidence="1 2">
    <name type="scientific">Segatella bryantii</name>
    <name type="common">Prevotella bryantii</name>
    <dbReference type="NCBI Taxonomy" id="77095"/>
    <lineage>
        <taxon>Bacteria</taxon>
        <taxon>Pseudomonadati</taxon>
        <taxon>Bacteroidota</taxon>
        <taxon>Bacteroidia</taxon>
        <taxon>Bacteroidales</taxon>
        <taxon>Prevotellaceae</taxon>
        <taxon>Segatella</taxon>
    </lineage>
</organism>
<dbReference type="InterPro" id="IPR026444">
    <property type="entry name" value="Secre_tail"/>
</dbReference>
<sequence length="4092" mass="449841">MTDGKTWATGYAHVQDAINSLHNYMKANPNVTSGSIYVMGGDSAIFSPLETTEKEASSIQNTAINIYDGIHVYGGFNPQNPESTPAERILVDEKNADNTITVGERDALDAAGTGSDIAHWSFKTPTTFTGKHGVGEVTFEWNDTEKKYNTRYPSSSYHVVWFGTAGEETDEETSTHKKVTNRRKAYTYGASLDGVTIQDGNANNKQSDIRAHNSYGGGVYMVKNTILRNCIVTHNSAAIKGGGVYLDGGGLVENCHIVENQSIGSGITDGMGGGVSIGWEGGIRKSYIEKNVARMGGGLNITHENDRVPLSWQTDDRNQYAGYATSCIITNNTSITEAGGVNIGNGGVIVNCTVAENENAGADVTYKNHRYGRSGGVYIDKMGVVYNTVIWGNKCSTNTDIQYAAYIQETTDENTKVNRPIVAYTAIANHDITNWNGTHKDNVLSLEKGNYPESTTASGHFPYFMDPSSIVGANGQTPNNVYTDWRISARSDLAYRAVQIQDIPTYNKIILHAQVQSDLRGRTLYPISSCGAMECDESKTREIMMASVEESDNGQLIPTIFVDPNFNAIIPGSIFGTSWESPLTNVSEAINYFQKKYSDKGNNTQKVQILIKEGSINTTGPSSYVNNMLRSASLRPQSYMRIFGGYPSELTGTNTQQTINETTYARNPLNYKTIVSANNINQGFNTNSVHVMELNNVHDVIVDGLTLEYGNSTSINSNNTLPSGGAIMISNVNYDTNTEPTGRVNMDNIEIRNCTMRNCVAEESGAAVFANGFYYTGIQDDGADGNVALKNVCHISAKLLNCVINNNTNQSGTGIVTARGNAEIVMDHCTLVNNVGIPLQSMQARGYSGTINATNCAIFGNVTDSVNITDIENYIAPLATSQNTTLKTIIGNNNIVDKTITIPTGFMDMTNIKQVLGSDANDIKSYAHFENATQTVGARHNQDNITMYGGAPDFMPKDMNPMVNAATTDDSNATSTDLTTVNKRNIGGAPDAGAIENNTLPENGQVIYVRESDGVDDNAHGGSWGSALKTISAALERATYGQDIWVAAGKYYENLTMKEGVNVYGGFLNYGNPGKEENERNISNEDPEYQTIIDGDRSGRVLNQEEDFSKETIWEGFTIQNGLWASAIADEMTISENEVIVDTLTSAWSHGTYGTKIVKEITENVTGHFTRHYNESEPSWKSGVGVNLMSNGTLKNCLIKDNLMQMQYPTQYLVKNVRNKVIKITIYTKDSENGIEKSTTSIKYDNNSSRIYNMVDGKYKNAKGGTEYGGAGIATTSGSKVLNCIIRNNVIDFSSLDGSVVANVSTPARGVGVLMDGGDIVNSLIVENYSNVGSGVLGQGIYIKSKSSLYSCTIAYNNGFNVRSNFTGAAAPGVWDDASNPNKGSGWAANASQFYNCIIWGNAGYGITGENYNNLCRTNWQASIGVTGFLHNCYHSTPSTYFAIEGVNNSHSAVTDSTLVYNTKNIDYNGVPEANSKYYEAAYVDAYRQSCYDANLFNEYNYPYFPDGSSDNNYSINRASDVANNCINMGADEWADEMDSKFNIIEDITGANRVQDCKIDKGAYEYDGTGEISPVIEGNSATYYVTENGAGTAKGTLTEPACMQKLQKILDAAGRYKYANPTSAVTVKLASIPDGHYYPTRTTQENYSTINPRNFSIIVPRGVKVMGGYLDTDNFASRNIIDNRTILSAKYTSENIVTQSYHAVTFTDHVFDINQNLEYEDDGVTPKSITKKLIETYGTTLIDTIQNIEQPNIRAVLDGLYIEDGSANGINTEDQIGGGAIIPNYAMIQNCIIQNNNALTEGGGLYLQKRALVIGCIVENNSADYGGGIAVVDNNDMSENAYLSYPYVVSSTVVNNTATTRGGGIYFLNNFRTNSSVYWANTSNDQADLSGVTTTTNGLKGDIYPVTYCAITNQIADGSNNISVDADETKGVRWNNTDDDKYYSLQVLSQLTRGGMSYANFRRMQESYPSIDSLDINGLSRMAVSLSDYNAKRSDYDGNPWTVKSNSYIEIGARVVNYAFMTYTSQNITTDNLMTRLFVAHTEYVEPQRAIAWQQSDNTMYKQVGSSFANPFLRLDDALEYVAKARQSSINNINNTRFEIFLAQGRYFPYTNIDRNNSSARGNTFLIPEKVTIIGSIDVSKDDHMYCQSSTIGQDITITSNQNTYTLKGCTTDSIRAAREHIDFNKNSIYELWEMAAQTTLSGEVTIDDNTPGNVNHVISIINDDSKTGKSPDMFTGTNLTNGETTLDRTKESQESMMSRMIIIDGIKVTNGNASEYTDTTVYNLNGYFRGGGMYIDGNPETTVFANSDEQHKLTRTIETNAMERGLRDKAVLLANCIFQNNNAIQGGAIFSNGTLYISGSEFVQNTTVGPSGSTANTDNRYVSYSGGGAIASNSDLLMGNCLLANNEALYGDVAITINADDVTLHNGKTVNKNANQYQGYGGAIWLGDESAIYMMNTDIVRNKSVGYPCIFNSIPNRSDNIHHYAINNVFWGNEISTENNDTLKTIMNIEEWKGVDNAPSIFFNAFESGQAHTPNRTLDPKYKRINFTGNFQDIAPQLRETQEDGTVIQYDMNILLDSDNDALDGPNFKEPTVEAGADGYMEQCNWMLSRINNLCDNGWGYLEQDENGKFIKNSDGSYAGGGYYNYWSRLTNRYSNLTLVPLGDEVYMEYSNVETDLNESNKRISNDPLHKKGLNYDYIDMGLYEYQHTILALNNSHEVDTIWVAPSEVVGQNDGKTWKTPTSDLQRAIEVLLMSRNDHPKVLNIEAGTYSPAYVMNDNLGYTIALGNYNNNSIELKDTVYTGIGYGIKSLTINGGWNTEAEEWNPETYQVIFKPGNIYGSTTNHILNIVDVENRETEMDVKEDKITRPTFKTVPITINGITFINNTGQSTSGGSSINYQDQYCSESKTETATKTTIPLNPNENDDPKLIIKNCIFRENGIPGNTTAAPAVTIGTGGGQALIYNSLFHSNIGIPVKAVDTKITNCTFALNGGHTQLSESGYTYTLNSNEENKTWGPYTSELHNCIIWKDDTLASTKYAQQYELTHTGNQIDEGSEYNSYNAVYGIENTKEDQAHYYNVGLGDNNNLVLYGPNFIAPFESNAADCNFKIRPADHTCRRANARLFAEKALLRNFTGMSDEAIQDSVVTDLKHQTDLSGTFSRYNGKGMERGAYENVIDLQRIYYVKQNQAFNPEVQDGKSWNSAFGGGHLQDIIDGATLYVHLNTDKKKSYVLVNGQATEPQLTIRDGVNLYGSIHSLIELGDTLNMQDNEKENAITDMINHIKADRRGMASETNSANATRIRGLITEPVNNKDNILGSIIDGFIIENDSIAETPAIELDNDRTTLRNLIIQNNKNKGEALIRIKNGLLYNSLIYNNTATTLVDNQGGVLLNNTIIANQADGITVDNKSGEVINTLMWNTATGTSAEKNGNGTFTTSNTASQVNPFIPYMDNTLYAHQPTAYTIYPTYYYQLHEASSMINAGTNITTPSGELIIGNKHFSHDAVNFATDRDILGNPRLLGKQEGETSNHIDIGAFEVWNISDHQNVYTENTTNTEANLTEDDDSYRTYTKNYGGNFYPHAGSVMYIGRGARFNFNKNASETPIFDADNAFMPSYLLLKDSASLYGNRNVIRASYVAIEKTLKKGDRYKLMSLPFNEYYWDNVNVVSSQDGNITLSKFDLTNAVVKTYNGETRSAWNYEYQAENSSCWEDVHVDTPLQVGEGWMIDYGRSLNEDQTIRMTAFAKNNNSFAYEEDGSDKQVILTQHNTIDRSGTAHFTRAENMGWNFIGLPYLVSNYNTATGQNGKYQMHIPHVLYGVNSEDGTYQSADQMVTLPSWEEGSEITMGDGYFTQTATQSDTEKVTFRLPINPEEPTQAAAKPNIMLTAENGTKDAVKMAPSAEATSITYSVGNGGVKWDAINDTLPEIYANASDGTRMSWVPEAPVEQELGIGIKAAKTGNYTISLPEVDAFDQVSNVWLIDHATGTVTDLKDNAYQLTISKAGTYDNRLAIKFGGMQPTGIKTAEASSTLSIYVENTTLHVKGIEGAEDVNIYTISGKLYSHAHQVQNEYTKELHPGVYIVKVKNTTKTIAVKSQK</sequence>
<dbReference type="InterPro" id="IPR006626">
    <property type="entry name" value="PbH1"/>
</dbReference>
<dbReference type="InterPro" id="IPR011050">
    <property type="entry name" value="Pectin_lyase_fold/virulence"/>
</dbReference>
<evidence type="ECO:0000313" key="2">
    <source>
        <dbReference type="Proteomes" id="UP000887043"/>
    </source>
</evidence>
<dbReference type="NCBIfam" id="TIGR04183">
    <property type="entry name" value="Por_Secre_tail"/>
    <property type="match status" value="1"/>
</dbReference>
<accession>A0AA37I4T7</accession>
<gene>
    <name evidence="1" type="ORF">PRRU23_27250</name>
</gene>
<dbReference type="SMART" id="SM00710">
    <property type="entry name" value="PbH1"/>
    <property type="match status" value="23"/>
</dbReference>
<comment type="caution">
    <text evidence="1">The sequence shown here is derived from an EMBL/GenBank/DDBJ whole genome shotgun (WGS) entry which is preliminary data.</text>
</comment>
<proteinExistence type="predicted"/>
<dbReference type="Gene3D" id="2.160.20.10">
    <property type="entry name" value="Single-stranded right-handed beta-helix, Pectin lyase-like"/>
    <property type="match status" value="4"/>
</dbReference>
<reference evidence="1" key="1">
    <citation type="submission" date="2021-08" db="EMBL/GenBank/DDBJ databases">
        <title>Prevotella lacticifex sp. nov., isolated from rumen of cow.</title>
        <authorList>
            <person name="Shinkai T."/>
            <person name="Ikeyama N."/>
            <person name="Kumagai M."/>
            <person name="Ohmori H."/>
            <person name="Sakamoto M."/>
            <person name="Ohkuma M."/>
            <person name="Mitsumori M."/>
        </authorList>
    </citation>
    <scope>NUCLEOTIDE SEQUENCE</scope>
    <source>
        <strain evidence="1">DSM 11371</strain>
    </source>
</reference>
<dbReference type="SUPFAM" id="SSF51126">
    <property type="entry name" value="Pectin lyase-like"/>
    <property type="match status" value="4"/>
</dbReference>